<evidence type="ECO:0000256" key="1">
    <source>
        <dbReference type="SAM" id="MobiDB-lite"/>
    </source>
</evidence>
<name>X0TFD8_9ZZZZ</name>
<reference evidence="2" key="1">
    <citation type="journal article" date="2014" name="Front. Microbiol.">
        <title>High frequency of phylogenetically diverse reductive dehalogenase-homologous genes in deep subseafloor sedimentary metagenomes.</title>
        <authorList>
            <person name="Kawai M."/>
            <person name="Futagami T."/>
            <person name="Toyoda A."/>
            <person name="Takaki Y."/>
            <person name="Nishi S."/>
            <person name="Hori S."/>
            <person name="Arai W."/>
            <person name="Tsubouchi T."/>
            <person name="Morono Y."/>
            <person name="Uchiyama I."/>
            <person name="Ito T."/>
            <person name="Fujiyama A."/>
            <person name="Inagaki F."/>
            <person name="Takami H."/>
        </authorList>
    </citation>
    <scope>NUCLEOTIDE SEQUENCE</scope>
    <source>
        <strain evidence="2">Expedition CK06-06</strain>
    </source>
</reference>
<evidence type="ECO:0000313" key="2">
    <source>
        <dbReference type="EMBL" id="GAF86001.1"/>
    </source>
</evidence>
<sequence length="123" mass="14432">MNGYQEAFQEQDGDKSSSGDYSGVQNLGITRVFIPSIAPAYPSITDELKKDVAILAKSLEIRDRYIDELRETRDSLRSKLDIRGLQIENLKSRIRRYQEFFYKTKEQEKEKEQEKNSDQKTYL</sequence>
<gene>
    <name evidence="2" type="ORF">S01H1_28633</name>
</gene>
<accession>X0TFD8</accession>
<dbReference type="EMBL" id="BARS01017509">
    <property type="protein sequence ID" value="GAF86001.1"/>
    <property type="molecule type" value="Genomic_DNA"/>
</dbReference>
<feature type="region of interest" description="Disordered" evidence="1">
    <location>
        <begin position="1"/>
        <end position="22"/>
    </location>
</feature>
<protein>
    <submittedName>
        <fullName evidence="2">Uncharacterized protein</fullName>
    </submittedName>
</protein>
<dbReference type="AlphaFoldDB" id="X0TFD8"/>
<proteinExistence type="predicted"/>
<organism evidence="2">
    <name type="scientific">marine sediment metagenome</name>
    <dbReference type="NCBI Taxonomy" id="412755"/>
    <lineage>
        <taxon>unclassified sequences</taxon>
        <taxon>metagenomes</taxon>
        <taxon>ecological metagenomes</taxon>
    </lineage>
</organism>
<comment type="caution">
    <text evidence="2">The sequence shown here is derived from an EMBL/GenBank/DDBJ whole genome shotgun (WGS) entry which is preliminary data.</text>
</comment>